<comment type="function">
    <text evidence="12">NDH-1 shuttles electrons from NADH, via FMN and iron-sulfur (Fe-S) centers, to quinones in the respiratory chain. Couples the redox reaction to proton translocation (for every two electrons transferred, four hydrogen ions are translocated across the cytoplasmic membrane), and thus conserves the redox energy in a proton gradient.</text>
</comment>
<evidence type="ECO:0000313" key="17">
    <source>
        <dbReference type="Proteomes" id="UP000634011"/>
    </source>
</evidence>
<dbReference type="EC" id="7.1.1.-" evidence="12"/>
<dbReference type="Gene3D" id="3.40.50.740">
    <property type="match status" value="1"/>
</dbReference>
<dbReference type="EMBL" id="JACOFV010000005">
    <property type="protein sequence ID" value="MBC3861937.1"/>
    <property type="molecule type" value="Genomic_DNA"/>
</dbReference>
<dbReference type="RefSeq" id="WP_186911859.1">
    <property type="nucleotide sequence ID" value="NZ_JACOFV010000005.1"/>
</dbReference>
<evidence type="ECO:0000259" key="13">
    <source>
        <dbReference type="PROSITE" id="PS51085"/>
    </source>
</evidence>
<evidence type="ECO:0000313" key="16">
    <source>
        <dbReference type="EMBL" id="MBC3861937.1"/>
    </source>
</evidence>
<dbReference type="Gene3D" id="2.40.40.20">
    <property type="match status" value="1"/>
</dbReference>
<dbReference type="GO" id="GO:0051537">
    <property type="term" value="F:2 iron, 2 sulfur cluster binding"/>
    <property type="evidence" value="ECO:0007669"/>
    <property type="project" value="UniProtKB-UniRule"/>
</dbReference>
<comment type="cofactor">
    <cofactor evidence="1 12">
        <name>[4Fe-4S] cluster</name>
        <dbReference type="ChEBI" id="CHEBI:49883"/>
    </cofactor>
</comment>
<evidence type="ECO:0000256" key="12">
    <source>
        <dbReference type="RuleBase" id="RU003525"/>
    </source>
</evidence>
<dbReference type="GO" id="GO:0051539">
    <property type="term" value="F:4 iron, 4 sulfur cluster binding"/>
    <property type="evidence" value="ECO:0007669"/>
    <property type="project" value="UniProtKB-KW"/>
</dbReference>
<dbReference type="AlphaFoldDB" id="A0A923HCE7"/>
<dbReference type="FunFam" id="3.10.20.740:FF:000001">
    <property type="entry name" value="NADH-quinone oxidoreductase subunit G"/>
    <property type="match status" value="1"/>
</dbReference>
<keyword evidence="5 12" id="KW-0874">Quinone</keyword>
<dbReference type="InterPro" id="IPR054351">
    <property type="entry name" value="NADH_UbQ_OxRdtase_ferredoxin"/>
</dbReference>
<feature type="domain" description="2Fe-2S ferredoxin-type" evidence="13">
    <location>
        <begin position="1"/>
        <end position="78"/>
    </location>
</feature>
<evidence type="ECO:0000256" key="7">
    <source>
        <dbReference type="ARBA" id="ARBA00022967"/>
    </source>
</evidence>
<name>A0A923HCE7_9BURK</name>
<dbReference type="InterPro" id="IPR006656">
    <property type="entry name" value="Mopterin_OxRdtase"/>
</dbReference>
<keyword evidence="4 12" id="KW-0001">2Fe-2S</keyword>
<comment type="caution">
    <text evidence="16">The sequence shown here is derived from an EMBL/GenBank/DDBJ whole genome shotgun (WGS) entry which is preliminary data.</text>
</comment>
<dbReference type="PROSITE" id="PS51085">
    <property type="entry name" value="2FE2S_FER_2"/>
    <property type="match status" value="1"/>
</dbReference>
<proteinExistence type="inferred from homology"/>
<dbReference type="PROSITE" id="PS00642">
    <property type="entry name" value="COMPLEX1_75K_2"/>
    <property type="match status" value="1"/>
</dbReference>
<keyword evidence="16" id="KW-0560">Oxidoreductase</keyword>
<dbReference type="Gene3D" id="3.30.200.210">
    <property type="match status" value="1"/>
</dbReference>
<sequence>MVEIEIDGKKVEVLEGSMVMDAANKLGTYIPHFCYHKKLSIAANCRMCLVEVEKAPKPLPACATPVTPGMIVRSSSDKAVKAQKAVMEFLLINHPLDCPICDQGGECQLQDLAVGYGATASRYEEEKRVVFHKDVGPLVSMEEMSRCIHCTRCVRFGQEIAGVMELGMLNRGEHSEITSFVGQTVDSELSGNMIDLCPVGALTSKPFRYSARTWELSRRKSVSAHDALGSNLIVQVKNGKVMRVVPMENEDVNECWISDKDRFSYEALNSSERLTKPMIKQGGQWQETDWQTALEYVAHGLRNVKHEHGAEAIAAVAAPHSTLEELSLLQRVVRGLGSDNVDFRLRESDFSLNGQIKPWLGTSISQFGKLKNVFIVGSFLRKDHPVLAARLRQSVKLGTKLSVLNSSDDDQLMKLTNKAILAPSAWVSFLAEVAVAVAAKKEVAAPAGFEGVNATEVASKIADSLIAGDAGVFLGNTASYHPEAAKLHALVQWIAKNADATFGYLTEAANTVGGYLANAIPATSAKPVFAEAKKAYIVLHAEPMLDSAHPVQAKAALAQADMVVVMSPFKHGAEYADVLLPVSPFTETSGTFVNCEGRPQSFHGVVKPLGDTRPAWKVLRVLGNLLGLGKFDYETAESIRDEVLGQADIVSRLNNLTSAAPTLSTAGTGLERLTDVSIYSTDGIVRRAESLQKTADAQATLAWISAGLAQKLGVSNGDMVKFTKGGSILLNVGVDQSLPENVVRVAAGHETTSNLDGMFGAITVERA</sequence>
<dbReference type="SUPFAM" id="SSF54292">
    <property type="entry name" value="2Fe-2S ferredoxin-like"/>
    <property type="match status" value="1"/>
</dbReference>
<dbReference type="GO" id="GO:0042773">
    <property type="term" value="P:ATP synthesis coupled electron transport"/>
    <property type="evidence" value="ECO:0007669"/>
    <property type="project" value="InterPro"/>
</dbReference>
<evidence type="ECO:0000256" key="5">
    <source>
        <dbReference type="ARBA" id="ARBA00022719"/>
    </source>
</evidence>
<keyword evidence="10 12" id="KW-0520">NAD</keyword>
<evidence type="ECO:0000256" key="3">
    <source>
        <dbReference type="ARBA" id="ARBA00022485"/>
    </source>
</evidence>
<dbReference type="Proteomes" id="UP000634011">
    <property type="component" value="Unassembled WGS sequence"/>
</dbReference>
<keyword evidence="17" id="KW-1185">Reference proteome</keyword>
<comment type="similarity">
    <text evidence="2 12">Belongs to the complex I 75 kDa subunit family.</text>
</comment>
<dbReference type="GO" id="GO:0046872">
    <property type="term" value="F:metal ion binding"/>
    <property type="evidence" value="ECO:0007669"/>
    <property type="project" value="UniProtKB-UniRule"/>
</dbReference>
<keyword evidence="8 12" id="KW-0408">Iron</keyword>
<dbReference type="GO" id="GO:0016651">
    <property type="term" value="F:oxidoreductase activity, acting on NAD(P)H"/>
    <property type="evidence" value="ECO:0007669"/>
    <property type="project" value="InterPro"/>
</dbReference>
<dbReference type="PROSITE" id="PS00643">
    <property type="entry name" value="COMPLEX1_75K_3"/>
    <property type="match status" value="1"/>
</dbReference>
<evidence type="ECO:0000256" key="1">
    <source>
        <dbReference type="ARBA" id="ARBA00001966"/>
    </source>
</evidence>
<evidence type="ECO:0000259" key="15">
    <source>
        <dbReference type="PROSITE" id="PS51839"/>
    </source>
</evidence>
<dbReference type="InterPro" id="IPR050123">
    <property type="entry name" value="Prok_molybdopt-oxidoreductase"/>
</dbReference>
<dbReference type="GO" id="GO:0008137">
    <property type="term" value="F:NADH dehydrogenase (ubiquinone) activity"/>
    <property type="evidence" value="ECO:0007669"/>
    <property type="project" value="UniProtKB-UniRule"/>
</dbReference>
<dbReference type="Pfam" id="PF10588">
    <property type="entry name" value="NADH-G_4Fe-4S_3"/>
    <property type="match status" value="1"/>
</dbReference>
<dbReference type="GO" id="GO:0016020">
    <property type="term" value="C:membrane"/>
    <property type="evidence" value="ECO:0007669"/>
    <property type="project" value="InterPro"/>
</dbReference>
<dbReference type="Gene3D" id="3.30.70.20">
    <property type="match status" value="1"/>
</dbReference>
<dbReference type="SUPFAM" id="SSF53706">
    <property type="entry name" value="Formate dehydrogenase/DMSO reductase, domains 1-3"/>
    <property type="match status" value="1"/>
</dbReference>
<evidence type="ECO:0000256" key="10">
    <source>
        <dbReference type="ARBA" id="ARBA00023027"/>
    </source>
</evidence>
<dbReference type="Pfam" id="PF22117">
    <property type="entry name" value="Fer4_Nqo3"/>
    <property type="match status" value="1"/>
</dbReference>
<dbReference type="CDD" id="cd02772">
    <property type="entry name" value="MopB_NDH-1_NuoG2"/>
    <property type="match status" value="1"/>
</dbReference>
<dbReference type="InterPro" id="IPR009010">
    <property type="entry name" value="Asp_de-COase-like_dom_sf"/>
</dbReference>
<dbReference type="Pfam" id="PF00384">
    <property type="entry name" value="Molybdopterin"/>
    <property type="match status" value="1"/>
</dbReference>
<dbReference type="PANTHER" id="PTHR43105:SF13">
    <property type="entry name" value="NADH-UBIQUINONE OXIDOREDUCTASE 75 KDA SUBUNIT, MITOCHONDRIAL"/>
    <property type="match status" value="1"/>
</dbReference>
<keyword evidence="3 12" id="KW-0004">4Fe-4S</keyword>
<gene>
    <name evidence="16" type="ORF">H8K32_07495</name>
</gene>
<dbReference type="PROSITE" id="PS00641">
    <property type="entry name" value="COMPLEX1_75K_1"/>
    <property type="match status" value="1"/>
</dbReference>
<dbReference type="Gene3D" id="3.10.20.740">
    <property type="match status" value="1"/>
</dbReference>
<evidence type="ECO:0000256" key="8">
    <source>
        <dbReference type="ARBA" id="ARBA00023004"/>
    </source>
</evidence>
<evidence type="ECO:0000256" key="4">
    <source>
        <dbReference type="ARBA" id="ARBA00022714"/>
    </source>
</evidence>
<evidence type="ECO:0000256" key="11">
    <source>
        <dbReference type="ARBA" id="ARBA00047712"/>
    </source>
</evidence>
<dbReference type="NCBIfam" id="TIGR01973">
    <property type="entry name" value="NuoG"/>
    <property type="match status" value="1"/>
</dbReference>
<evidence type="ECO:0000256" key="6">
    <source>
        <dbReference type="ARBA" id="ARBA00022723"/>
    </source>
</evidence>
<organism evidence="16 17">
    <name type="scientific">Undibacterium jejuense</name>
    <dbReference type="NCBI Taxonomy" id="1344949"/>
    <lineage>
        <taxon>Bacteria</taxon>
        <taxon>Pseudomonadati</taxon>
        <taxon>Pseudomonadota</taxon>
        <taxon>Betaproteobacteria</taxon>
        <taxon>Burkholderiales</taxon>
        <taxon>Oxalobacteraceae</taxon>
        <taxon>Undibacterium</taxon>
    </lineage>
</organism>
<evidence type="ECO:0000256" key="2">
    <source>
        <dbReference type="ARBA" id="ARBA00005404"/>
    </source>
</evidence>
<dbReference type="CDD" id="cd00207">
    <property type="entry name" value="fer2"/>
    <property type="match status" value="1"/>
</dbReference>
<dbReference type="InterPro" id="IPR036010">
    <property type="entry name" value="2Fe-2S_ferredoxin-like_sf"/>
</dbReference>
<dbReference type="Pfam" id="PF13510">
    <property type="entry name" value="Fer2_4"/>
    <property type="match status" value="1"/>
</dbReference>
<dbReference type="GO" id="GO:0048038">
    <property type="term" value="F:quinone binding"/>
    <property type="evidence" value="ECO:0007669"/>
    <property type="project" value="UniProtKB-UniRule"/>
</dbReference>
<feature type="domain" description="4Fe-4S Mo/W bis-MGD-type" evidence="14">
    <location>
        <begin position="216"/>
        <end position="272"/>
    </location>
</feature>
<dbReference type="SUPFAM" id="SSF54862">
    <property type="entry name" value="4Fe-4S ferredoxins"/>
    <property type="match status" value="1"/>
</dbReference>
<feature type="domain" description="4Fe-4S His(Cys)3-ligated-type" evidence="15">
    <location>
        <begin position="78"/>
        <end position="117"/>
    </location>
</feature>
<dbReference type="Pfam" id="PF22151">
    <property type="entry name" value="Fer4_NDSU1"/>
    <property type="match status" value="1"/>
</dbReference>
<evidence type="ECO:0000259" key="14">
    <source>
        <dbReference type="PROSITE" id="PS51669"/>
    </source>
</evidence>
<keyword evidence="6 12" id="KW-0479">Metal-binding</keyword>
<keyword evidence="9 12" id="KW-0411">Iron-sulfur</keyword>
<evidence type="ECO:0000256" key="9">
    <source>
        <dbReference type="ARBA" id="ARBA00023014"/>
    </source>
</evidence>
<keyword evidence="7 12" id="KW-1278">Translocase</keyword>
<reference evidence="16" key="1">
    <citation type="submission" date="2020-08" db="EMBL/GenBank/DDBJ databases">
        <title>Novel species isolated from subtropical streams in China.</title>
        <authorList>
            <person name="Lu H."/>
        </authorList>
    </citation>
    <scope>NUCLEOTIDE SEQUENCE</scope>
    <source>
        <strain evidence="16">KACC 12607</strain>
    </source>
</reference>
<dbReference type="InterPro" id="IPR019574">
    <property type="entry name" value="NADH_UbQ_OxRdtase_Gsu_4Fe4S-bd"/>
</dbReference>
<comment type="cofactor">
    <cofactor evidence="12">
        <name>[2Fe-2S] cluster</name>
        <dbReference type="ChEBI" id="CHEBI:190135"/>
    </cofactor>
    <text evidence="12">Binds 1 [2Fe-2S] cluster per subunit.</text>
</comment>
<protein>
    <recommendedName>
        <fullName evidence="12">NADH-quinone oxidoreductase</fullName>
        <ecNumber evidence="12">7.1.1.-</ecNumber>
    </recommendedName>
</protein>
<dbReference type="SMART" id="SM00929">
    <property type="entry name" value="NADH-G_4Fe-4S_3"/>
    <property type="match status" value="1"/>
</dbReference>
<comment type="catalytic activity">
    <reaction evidence="11 12">
        <text>a quinone + NADH + 5 H(+)(in) = a quinol + NAD(+) + 4 H(+)(out)</text>
        <dbReference type="Rhea" id="RHEA:57888"/>
        <dbReference type="ChEBI" id="CHEBI:15378"/>
        <dbReference type="ChEBI" id="CHEBI:24646"/>
        <dbReference type="ChEBI" id="CHEBI:57540"/>
        <dbReference type="ChEBI" id="CHEBI:57945"/>
        <dbReference type="ChEBI" id="CHEBI:132124"/>
    </reaction>
</comment>
<dbReference type="InterPro" id="IPR001041">
    <property type="entry name" value="2Fe-2S_ferredoxin-type"/>
</dbReference>
<dbReference type="PANTHER" id="PTHR43105">
    <property type="entry name" value="RESPIRATORY NITRATE REDUCTASE"/>
    <property type="match status" value="1"/>
</dbReference>
<dbReference type="PROSITE" id="PS51839">
    <property type="entry name" value="4FE4S_HC3"/>
    <property type="match status" value="1"/>
</dbReference>
<dbReference type="InterPro" id="IPR010228">
    <property type="entry name" value="NADH_UbQ_OxRdtase_Gsu"/>
</dbReference>
<dbReference type="SUPFAM" id="SSF50692">
    <property type="entry name" value="ADC-like"/>
    <property type="match status" value="1"/>
</dbReference>
<dbReference type="PROSITE" id="PS51669">
    <property type="entry name" value="4FE4S_MOW_BIS_MGD"/>
    <property type="match status" value="1"/>
</dbReference>
<dbReference type="FunFam" id="3.30.200.210:FF:000002">
    <property type="entry name" value="NADH-ubiquinone oxidoreductase 75 kDa subunit"/>
    <property type="match status" value="1"/>
</dbReference>
<dbReference type="InterPro" id="IPR000283">
    <property type="entry name" value="NADH_UbQ_OxRdtase_75kDa_su_CS"/>
</dbReference>
<dbReference type="FunFam" id="3.30.70.20:FF:000002">
    <property type="entry name" value="NADH-ubiquinone oxidoreductase 75 kDa subunit"/>
    <property type="match status" value="1"/>
</dbReference>
<dbReference type="InterPro" id="IPR006963">
    <property type="entry name" value="Mopterin_OxRdtase_4Fe-4S_dom"/>
</dbReference>
<accession>A0A923HCE7</accession>